<gene>
    <name evidence="2" type="ORF">L861_14670</name>
</gene>
<evidence type="ECO:0000256" key="1">
    <source>
        <dbReference type="SAM" id="Phobius"/>
    </source>
</evidence>
<dbReference type="Pfam" id="PF07963">
    <property type="entry name" value="N_methyl"/>
    <property type="match status" value="1"/>
</dbReference>
<accession>S2KE86</accession>
<keyword evidence="1" id="KW-0472">Membrane</keyword>
<feature type="transmembrane region" description="Helical" evidence="1">
    <location>
        <begin position="12"/>
        <end position="31"/>
    </location>
</feature>
<dbReference type="PATRIC" id="fig|1121939.11.peg.4445"/>
<dbReference type="OrthoDB" id="7864109at2"/>
<protein>
    <recommendedName>
        <fullName evidence="4">General secretion pathway protein I</fullName>
    </recommendedName>
</protein>
<keyword evidence="1" id="KW-0812">Transmembrane</keyword>
<reference evidence="2 3" key="1">
    <citation type="journal article" date="2013" name="Genome Announc.">
        <title>Draft genome sequence of the moderately halophilic gammaproteobacterium Halomonas anticariensis FP35.</title>
        <authorList>
            <person name="Tahrioui A."/>
            <person name="Quesada E."/>
            <person name="Llamas I."/>
        </authorList>
    </citation>
    <scope>NUCLEOTIDE SEQUENCE [LARGE SCALE GENOMIC DNA]</scope>
    <source>
        <strain evidence="3">DSM 16096 / CECT 5854 / LMG 22089 / FP35</strain>
    </source>
</reference>
<dbReference type="STRING" id="1121939.L861_14670"/>
<evidence type="ECO:0008006" key="4">
    <source>
        <dbReference type="Google" id="ProtNLM"/>
    </source>
</evidence>
<dbReference type="NCBIfam" id="TIGR02532">
    <property type="entry name" value="IV_pilin_GFxxxE"/>
    <property type="match status" value="1"/>
</dbReference>
<dbReference type="Proteomes" id="UP000014463">
    <property type="component" value="Unassembled WGS sequence"/>
</dbReference>
<proteinExistence type="predicted"/>
<dbReference type="RefSeq" id="WP_016418944.1">
    <property type="nucleotide sequence ID" value="NZ_KE332395.1"/>
</dbReference>
<name>S2KE86_LITA3</name>
<dbReference type="InterPro" id="IPR012902">
    <property type="entry name" value="N_methyl_site"/>
</dbReference>
<dbReference type="AlphaFoldDB" id="S2KE86"/>
<comment type="caution">
    <text evidence="2">The sequence shown here is derived from an EMBL/GenBank/DDBJ whole genome shotgun (WGS) entry which is preliminary data.</text>
</comment>
<sequence length="124" mass="13495">MTRQNGFTILELVAALMVLALVMTVTLGIVGDGSRLTARGMKADRMALQARSFMEGLGLVTPLSPGDREGVLADGKTHWHLRVLPHGSESATAETLYRLELVLERDGMRQRFSTLRLTSGGQSQ</sequence>
<dbReference type="EMBL" id="ASTJ01000043">
    <property type="protein sequence ID" value="EPC00170.1"/>
    <property type="molecule type" value="Genomic_DNA"/>
</dbReference>
<keyword evidence="1" id="KW-1133">Transmembrane helix</keyword>
<evidence type="ECO:0000313" key="2">
    <source>
        <dbReference type="EMBL" id="EPC00170.1"/>
    </source>
</evidence>
<organism evidence="2 3">
    <name type="scientific">Litchfieldella anticariensis (strain DSM 16096 / CECT 5854 / CIP 108499 / LMG 22089 / FP35)</name>
    <name type="common">Halomonas anticariensis</name>
    <dbReference type="NCBI Taxonomy" id="1121939"/>
    <lineage>
        <taxon>Bacteria</taxon>
        <taxon>Pseudomonadati</taxon>
        <taxon>Pseudomonadota</taxon>
        <taxon>Gammaproteobacteria</taxon>
        <taxon>Oceanospirillales</taxon>
        <taxon>Halomonadaceae</taxon>
        <taxon>Litchfieldella</taxon>
    </lineage>
</organism>
<dbReference type="eggNOG" id="COG2165">
    <property type="taxonomic scope" value="Bacteria"/>
</dbReference>
<evidence type="ECO:0000313" key="3">
    <source>
        <dbReference type="Proteomes" id="UP000014463"/>
    </source>
</evidence>
<keyword evidence="3" id="KW-1185">Reference proteome</keyword>